<evidence type="ECO:0000256" key="4">
    <source>
        <dbReference type="ARBA" id="ARBA00022676"/>
    </source>
</evidence>
<comment type="pathway">
    <text evidence="2">Glycan metabolism.</text>
</comment>
<proteinExistence type="inferred from homology"/>
<dbReference type="EMBL" id="CAMGYJ010000003">
    <property type="protein sequence ID" value="CAI0390337.1"/>
    <property type="molecule type" value="Genomic_DNA"/>
</dbReference>
<evidence type="ECO:0000256" key="1">
    <source>
        <dbReference type="ARBA" id="ARBA00004606"/>
    </source>
</evidence>
<comment type="caution">
    <text evidence="15">The sequence shown here is derived from an EMBL/GenBank/DDBJ whole genome shotgun (WGS) entry which is preliminary data.</text>
</comment>
<name>A0AAV0I0A0_9ROSI</name>
<dbReference type="CDD" id="cd11299">
    <property type="entry name" value="O-FucT_plant"/>
    <property type="match status" value="1"/>
</dbReference>
<evidence type="ECO:0000256" key="7">
    <source>
        <dbReference type="ARBA" id="ARBA00022968"/>
    </source>
</evidence>
<evidence type="ECO:0000256" key="8">
    <source>
        <dbReference type="ARBA" id="ARBA00022989"/>
    </source>
</evidence>
<dbReference type="GO" id="GO:0006004">
    <property type="term" value="P:fucose metabolic process"/>
    <property type="evidence" value="ECO:0007669"/>
    <property type="project" value="UniProtKB-KW"/>
</dbReference>
<keyword evidence="11" id="KW-0294">Fucose metabolism</keyword>
<keyword evidence="9 14" id="KW-0472">Membrane</keyword>
<dbReference type="PANTHER" id="PTHR31741:SF45">
    <property type="entry name" value="O-FUCOSYLTRANSFERASE FAMILY PROTEIN"/>
    <property type="match status" value="1"/>
</dbReference>
<reference evidence="15" key="1">
    <citation type="submission" date="2022-08" db="EMBL/GenBank/DDBJ databases">
        <authorList>
            <person name="Gutierrez-Valencia J."/>
        </authorList>
    </citation>
    <scope>NUCLEOTIDE SEQUENCE</scope>
</reference>
<evidence type="ECO:0000256" key="13">
    <source>
        <dbReference type="ARBA" id="ARBA00030350"/>
    </source>
</evidence>
<evidence type="ECO:0000256" key="3">
    <source>
        <dbReference type="ARBA" id="ARBA00007737"/>
    </source>
</evidence>
<evidence type="ECO:0000256" key="5">
    <source>
        <dbReference type="ARBA" id="ARBA00022679"/>
    </source>
</evidence>
<evidence type="ECO:0000256" key="2">
    <source>
        <dbReference type="ARBA" id="ARBA00004881"/>
    </source>
</evidence>
<keyword evidence="12" id="KW-0119">Carbohydrate metabolism</keyword>
<keyword evidence="8 14" id="KW-1133">Transmembrane helix</keyword>
<sequence length="544" mass="62459">MDKISCTKVGVLPGESEDKPSGKMGYKVGSRGIKCEKLRNLIIRAVKTHKSNSSNPASSTPGESRFWAIGITLLLIVMWTCGMQSMAFQNAKWPAATLKFIHPAVIIPERVYRNNGYLTVSSNGGLNQMRSGISDMVTIARFLNLTLVVPELDNTSFWQDNSQFGDIFDVDHFIDSLKEELKIVKELPPYQKYKLKSRPLFQLAPRSWSNMSYYYDTVSFSFFPRFFTFSIKLWFMVQVLPIFRKFEIVHFLKTDARLSNNELPENVQKMRCKVYYEGLRFTPHLEKIGKKVVSILRKKGPFLALHLRYEKDMLAFTGCTKELNKQEVDELTSMRYACPWWKEKKINSTQKREEGLCPMTPGEVGLALKALDIDPEIQVYIAAGEIYGKEKRLEGLRAFYPNLVKKETLLPSSDLGEIKDHSNRMAAVDYIVSLASDIFAPSYDGNMAKVVEGHRRYLGYKTTIRLDRKVLVTLIDKYKSGKMRWDEFSDSVKKAHRGLMGGPVERLKIPGKPKEEDYFYLDPEECLPKMYPSSQGKRSDKKKH</sequence>
<keyword evidence="16" id="KW-1185">Reference proteome</keyword>
<dbReference type="GO" id="GO:0016757">
    <property type="term" value="F:glycosyltransferase activity"/>
    <property type="evidence" value="ECO:0007669"/>
    <property type="project" value="UniProtKB-KW"/>
</dbReference>
<organism evidence="15 16">
    <name type="scientific">Linum tenue</name>
    <dbReference type="NCBI Taxonomy" id="586396"/>
    <lineage>
        <taxon>Eukaryota</taxon>
        <taxon>Viridiplantae</taxon>
        <taxon>Streptophyta</taxon>
        <taxon>Embryophyta</taxon>
        <taxon>Tracheophyta</taxon>
        <taxon>Spermatophyta</taxon>
        <taxon>Magnoliopsida</taxon>
        <taxon>eudicotyledons</taxon>
        <taxon>Gunneridae</taxon>
        <taxon>Pentapetalae</taxon>
        <taxon>rosids</taxon>
        <taxon>fabids</taxon>
        <taxon>Malpighiales</taxon>
        <taxon>Linaceae</taxon>
        <taxon>Linum</taxon>
    </lineage>
</organism>
<evidence type="ECO:0000256" key="6">
    <source>
        <dbReference type="ARBA" id="ARBA00022692"/>
    </source>
</evidence>
<evidence type="ECO:0000256" key="10">
    <source>
        <dbReference type="ARBA" id="ARBA00023180"/>
    </source>
</evidence>
<protein>
    <recommendedName>
        <fullName evidence="13">O-fucosyltransferase family protein</fullName>
    </recommendedName>
</protein>
<evidence type="ECO:0000256" key="14">
    <source>
        <dbReference type="SAM" id="Phobius"/>
    </source>
</evidence>
<dbReference type="GO" id="GO:0016020">
    <property type="term" value="C:membrane"/>
    <property type="evidence" value="ECO:0007669"/>
    <property type="project" value="UniProtKB-SubCell"/>
</dbReference>
<keyword evidence="4" id="KW-0328">Glycosyltransferase</keyword>
<keyword evidence="5" id="KW-0808">Transferase</keyword>
<dbReference type="Pfam" id="PF10250">
    <property type="entry name" value="O-FucT"/>
    <property type="match status" value="1"/>
</dbReference>
<dbReference type="InterPro" id="IPR024709">
    <property type="entry name" value="FucosylTrfase_pln"/>
</dbReference>
<keyword evidence="7" id="KW-0735">Signal-anchor</keyword>
<evidence type="ECO:0000256" key="9">
    <source>
        <dbReference type="ARBA" id="ARBA00023136"/>
    </source>
</evidence>
<dbReference type="AlphaFoldDB" id="A0AAV0I0A0"/>
<feature type="transmembrane region" description="Helical" evidence="14">
    <location>
        <begin position="64"/>
        <end position="82"/>
    </location>
</feature>
<dbReference type="Proteomes" id="UP001154282">
    <property type="component" value="Unassembled WGS sequence"/>
</dbReference>
<keyword evidence="6 14" id="KW-0812">Transmembrane</keyword>
<evidence type="ECO:0000313" key="16">
    <source>
        <dbReference type="Proteomes" id="UP001154282"/>
    </source>
</evidence>
<dbReference type="InterPro" id="IPR019378">
    <property type="entry name" value="GDP-Fuc_O-FucTrfase"/>
</dbReference>
<dbReference type="FunFam" id="3.40.50.11350:FF:000011">
    <property type="entry name" value="O-fucosyltransferase 28"/>
    <property type="match status" value="1"/>
</dbReference>
<comment type="subcellular location">
    <subcellularLocation>
        <location evidence="1">Membrane</location>
        <topology evidence="1">Single-pass type II membrane protein</topology>
    </subcellularLocation>
</comment>
<gene>
    <name evidence="15" type="ORF">LITE_LOCUS6693</name>
</gene>
<dbReference type="GO" id="GO:0005737">
    <property type="term" value="C:cytoplasm"/>
    <property type="evidence" value="ECO:0007669"/>
    <property type="project" value="TreeGrafter"/>
</dbReference>
<accession>A0AAV0I0A0</accession>
<comment type="similarity">
    <text evidence="3">Belongs to the glycosyltransferase GT106 family.</text>
</comment>
<evidence type="ECO:0000256" key="12">
    <source>
        <dbReference type="ARBA" id="ARBA00023277"/>
    </source>
</evidence>
<evidence type="ECO:0000313" key="15">
    <source>
        <dbReference type="EMBL" id="CAI0390337.1"/>
    </source>
</evidence>
<keyword evidence="10" id="KW-0325">Glycoprotein</keyword>
<dbReference type="PANTHER" id="PTHR31741">
    <property type="entry name" value="OS02G0726500 PROTEIN-RELATED"/>
    <property type="match status" value="1"/>
</dbReference>
<evidence type="ECO:0000256" key="11">
    <source>
        <dbReference type="ARBA" id="ARBA00023253"/>
    </source>
</evidence>